<accession>A0A8J3CUM7</accession>
<gene>
    <name evidence="2" type="ORF">GCM10008106_05740</name>
</gene>
<dbReference type="Pfam" id="PF12680">
    <property type="entry name" value="SnoaL_2"/>
    <property type="match status" value="1"/>
</dbReference>
<evidence type="ECO:0000313" key="3">
    <source>
        <dbReference type="Proteomes" id="UP000642809"/>
    </source>
</evidence>
<feature type="domain" description="SnoaL-like" evidence="1">
    <location>
        <begin position="14"/>
        <end position="109"/>
    </location>
</feature>
<keyword evidence="3" id="KW-1185">Reference proteome</keyword>
<organism evidence="2 3">
    <name type="scientific">Mongoliitalea lutea</name>
    <dbReference type="NCBI Taxonomy" id="849756"/>
    <lineage>
        <taxon>Bacteria</taxon>
        <taxon>Pseudomonadati</taxon>
        <taxon>Bacteroidota</taxon>
        <taxon>Cytophagia</taxon>
        <taxon>Cytophagales</taxon>
        <taxon>Cyclobacteriaceae</taxon>
        <taxon>Mongoliitalea</taxon>
    </lineage>
</organism>
<dbReference type="EMBL" id="BMYF01000003">
    <property type="protein sequence ID" value="GHB28039.1"/>
    <property type="molecule type" value="Genomic_DNA"/>
</dbReference>
<dbReference type="InterPro" id="IPR037401">
    <property type="entry name" value="SnoaL-like"/>
</dbReference>
<dbReference type="AlphaFoldDB" id="A0A8J3CUM7"/>
<comment type="caution">
    <text evidence="2">The sequence shown here is derived from an EMBL/GenBank/DDBJ whole genome shotgun (WGS) entry which is preliminary data.</text>
</comment>
<dbReference type="Gene3D" id="3.10.450.50">
    <property type="match status" value="1"/>
</dbReference>
<dbReference type="SUPFAM" id="SSF54427">
    <property type="entry name" value="NTF2-like"/>
    <property type="match status" value="1"/>
</dbReference>
<reference evidence="2" key="2">
    <citation type="submission" date="2020-09" db="EMBL/GenBank/DDBJ databases">
        <authorList>
            <person name="Sun Q."/>
            <person name="Kim S."/>
        </authorList>
    </citation>
    <scope>NUCLEOTIDE SEQUENCE</scope>
    <source>
        <strain evidence="2">KCTC 23224</strain>
    </source>
</reference>
<proteinExistence type="predicted"/>
<sequence>MNPMQVNKALISTDFLRLVAKGEVKQAFEQYVSKNFRHHNPYFKGDGEALMHAMEADAQENPRKVFEILRTVEDGDLVAVHSTAQENPNAAVFVLVHFLRFEGGRIVEIWDIAQEVPAQMVNQFGML</sequence>
<reference evidence="2" key="1">
    <citation type="journal article" date="2014" name="Int. J. Syst. Evol. Microbiol.">
        <title>Complete genome sequence of Corynebacterium casei LMG S-19264T (=DSM 44701T), isolated from a smear-ripened cheese.</title>
        <authorList>
            <consortium name="US DOE Joint Genome Institute (JGI-PGF)"/>
            <person name="Walter F."/>
            <person name="Albersmeier A."/>
            <person name="Kalinowski J."/>
            <person name="Ruckert C."/>
        </authorList>
    </citation>
    <scope>NUCLEOTIDE SEQUENCE</scope>
    <source>
        <strain evidence="2">KCTC 23224</strain>
    </source>
</reference>
<protein>
    <submittedName>
        <fullName evidence="2">Polyketide cyclase</fullName>
    </submittedName>
</protein>
<evidence type="ECO:0000313" key="2">
    <source>
        <dbReference type="EMBL" id="GHB28039.1"/>
    </source>
</evidence>
<dbReference type="InterPro" id="IPR032710">
    <property type="entry name" value="NTF2-like_dom_sf"/>
</dbReference>
<name>A0A8J3CUM7_9BACT</name>
<dbReference type="Proteomes" id="UP000642809">
    <property type="component" value="Unassembled WGS sequence"/>
</dbReference>
<evidence type="ECO:0000259" key="1">
    <source>
        <dbReference type="Pfam" id="PF12680"/>
    </source>
</evidence>